<dbReference type="InterPro" id="IPR001611">
    <property type="entry name" value="Leu-rich_rpt"/>
</dbReference>
<organism evidence="2 3">
    <name type="scientific">Diabrotica balteata</name>
    <name type="common">Banded cucumber beetle</name>
    <dbReference type="NCBI Taxonomy" id="107213"/>
    <lineage>
        <taxon>Eukaryota</taxon>
        <taxon>Metazoa</taxon>
        <taxon>Ecdysozoa</taxon>
        <taxon>Arthropoda</taxon>
        <taxon>Hexapoda</taxon>
        <taxon>Insecta</taxon>
        <taxon>Pterygota</taxon>
        <taxon>Neoptera</taxon>
        <taxon>Endopterygota</taxon>
        <taxon>Coleoptera</taxon>
        <taxon>Polyphaga</taxon>
        <taxon>Cucujiformia</taxon>
        <taxon>Chrysomeloidea</taxon>
        <taxon>Chrysomelidae</taxon>
        <taxon>Galerucinae</taxon>
        <taxon>Diabroticina</taxon>
        <taxon>Diabroticites</taxon>
        <taxon>Diabrotica</taxon>
    </lineage>
</organism>
<dbReference type="Pfam" id="PF13855">
    <property type="entry name" value="LRR_8"/>
    <property type="match status" value="1"/>
</dbReference>
<keyword evidence="1" id="KW-0732">Signal</keyword>
<keyword evidence="3" id="KW-1185">Reference proteome</keyword>
<dbReference type="Proteomes" id="UP001153709">
    <property type="component" value="Chromosome 5"/>
</dbReference>
<dbReference type="InterPro" id="IPR050328">
    <property type="entry name" value="Dev_Immune_Receptor"/>
</dbReference>
<protein>
    <submittedName>
        <fullName evidence="2">Uncharacterized protein</fullName>
    </submittedName>
</protein>
<dbReference type="AlphaFoldDB" id="A0A9N9T4X5"/>
<dbReference type="GO" id="GO:0031012">
    <property type="term" value="C:extracellular matrix"/>
    <property type="evidence" value="ECO:0007669"/>
    <property type="project" value="TreeGrafter"/>
</dbReference>
<reference evidence="2" key="1">
    <citation type="submission" date="2022-01" db="EMBL/GenBank/DDBJ databases">
        <authorList>
            <person name="King R."/>
        </authorList>
    </citation>
    <scope>NUCLEOTIDE SEQUENCE</scope>
</reference>
<dbReference type="OrthoDB" id="10027416at2759"/>
<accession>A0A9N9T4X5</accession>
<dbReference type="EMBL" id="OU898280">
    <property type="protein sequence ID" value="CAG9834463.1"/>
    <property type="molecule type" value="Genomic_DNA"/>
</dbReference>
<dbReference type="PANTHER" id="PTHR24373">
    <property type="entry name" value="SLIT RELATED LEUCINE-RICH REPEAT NEURONAL PROTEIN"/>
    <property type="match status" value="1"/>
</dbReference>
<evidence type="ECO:0000313" key="3">
    <source>
        <dbReference type="Proteomes" id="UP001153709"/>
    </source>
</evidence>
<evidence type="ECO:0000256" key="1">
    <source>
        <dbReference type="ARBA" id="ARBA00022729"/>
    </source>
</evidence>
<sequence length="133" mass="15287">MFDTFQEKKFKEPDQRYTVDGDILITHVKLPKHFFPDSTIIKHLQISQSNIQELHDDCLLPLKPHLESFSLVSGRLKEIPQKAFKGLNKLIALDLEANAIVDLPSYSFYGLHLIKLNMKGNQIQKVSDKVNTK</sequence>
<evidence type="ECO:0000313" key="2">
    <source>
        <dbReference type="EMBL" id="CAG9834463.1"/>
    </source>
</evidence>
<dbReference type="InterPro" id="IPR032675">
    <property type="entry name" value="LRR_dom_sf"/>
</dbReference>
<dbReference type="PANTHER" id="PTHR24373:SF370">
    <property type="entry name" value="FISH-LIPS, ISOFORM E"/>
    <property type="match status" value="1"/>
</dbReference>
<dbReference type="SUPFAM" id="SSF52058">
    <property type="entry name" value="L domain-like"/>
    <property type="match status" value="1"/>
</dbReference>
<proteinExistence type="predicted"/>
<dbReference type="Gene3D" id="3.80.10.10">
    <property type="entry name" value="Ribonuclease Inhibitor"/>
    <property type="match status" value="1"/>
</dbReference>
<gene>
    <name evidence="2" type="ORF">DIABBA_LOCUS7761</name>
</gene>
<name>A0A9N9T4X5_DIABA</name>
<dbReference type="GO" id="GO:0005615">
    <property type="term" value="C:extracellular space"/>
    <property type="evidence" value="ECO:0007669"/>
    <property type="project" value="TreeGrafter"/>
</dbReference>